<dbReference type="Pfam" id="PF12146">
    <property type="entry name" value="Hydrolase_4"/>
    <property type="match status" value="1"/>
</dbReference>
<sequence>MTSDPRIVSEEHWAKKGDVSLFVARKRLCERQADQQKRLPVVLVHGSSNSALPTFDLTVPGHPDYSLMDWLALRGWDVWAMDHEGYGRSTVTSGNSDIATGVEDLKAMARVIAAETGCAEFNLYGLSSGSLRVAAFAQAAPEHAARIVLDAFVWTGEGSPTLEKRKAGIAQFKASNRRAIDLDYLVGIFLRDGPGTTDPAVAEACARAQLAYGDSVPTGTYLDMTTRLPLVDPGKISAPTFVVRGEHDSLATMDDLLAFFQRLPTNDKRFAVLPHLAHIATLGKNRHALWDAVDEFFKAGSISDR</sequence>
<gene>
    <name evidence="2" type="ORF">NCTC12722_03132</name>
</gene>
<evidence type="ECO:0000259" key="1">
    <source>
        <dbReference type="Pfam" id="PF12146"/>
    </source>
</evidence>
<evidence type="ECO:0000313" key="3">
    <source>
        <dbReference type="Proteomes" id="UP000254343"/>
    </source>
</evidence>
<name>A0A380WAB3_AFIFE</name>
<dbReference type="Proteomes" id="UP000254343">
    <property type="component" value="Unassembled WGS sequence"/>
</dbReference>
<dbReference type="PANTHER" id="PTHR43798">
    <property type="entry name" value="MONOACYLGLYCEROL LIPASE"/>
    <property type="match status" value="1"/>
</dbReference>
<organism evidence="2 3">
    <name type="scientific">Afipia felis</name>
    <name type="common">Cat scratch disease bacillus</name>
    <dbReference type="NCBI Taxonomy" id="1035"/>
    <lineage>
        <taxon>Bacteria</taxon>
        <taxon>Pseudomonadati</taxon>
        <taxon>Pseudomonadota</taxon>
        <taxon>Alphaproteobacteria</taxon>
        <taxon>Hyphomicrobiales</taxon>
        <taxon>Nitrobacteraceae</taxon>
        <taxon>Afipia</taxon>
    </lineage>
</organism>
<dbReference type="EMBL" id="UIGB01000001">
    <property type="protein sequence ID" value="SUU85914.1"/>
    <property type="molecule type" value="Genomic_DNA"/>
</dbReference>
<proteinExistence type="predicted"/>
<dbReference type="InterPro" id="IPR029058">
    <property type="entry name" value="AB_hydrolase_fold"/>
</dbReference>
<dbReference type="RefSeq" id="WP_002716741.1">
    <property type="nucleotide sequence ID" value="NZ_UFSI01000001.1"/>
</dbReference>
<dbReference type="InterPro" id="IPR022742">
    <property type="entry name" value="Hydrolase_4"/>
</dbReference>
<reference evidence="2 3" key="1">
    <citation type="submission" date="2018-06" db="EMBL/GenBank/DDBJ databases">
        <authorList>
            <consortium name="Pathogen Informatics"/>
            <person name="Doyle S."/>
        </authorList>
    </citation>
    <scope>NUCLEOTIDE SEQUENCE [LARGE SCALE GENOMIC DNA]</scope>
    <source>
        <strain evidence="2 3">NCTC12722</strain>
    </source>
</reference>
<dbReference type="OrthoDB" id="5492442at2"/>
<evidence type="ECO:0000313" key="2">
    <source>
        <dbReference type="EMBL" id="SUU85914.1"/>
    </source>
</evidence>
<accession>A0A380WAB3</accession>
<dbReference type="InterPro" id="IPR050266">
    <property type="entry name" value="AB_hydrolase_sf"/>
</dbReference>
<dbReference type="SUPFAM" id="SSF53474">
    <property type="entry name" value="alpha/beta-Hydrolases"/>
    <property type="match status" value="1"/>
</dbReference>
<protein>
    <submittedName>
        <fullName evidence="2">Esterase/lipase</fullName>
    </submittedName>
</protein>
<dbReference type="Gene3D" id="3.40.50.1820">
    <property type="entry name" value="alpha/beta hydrolase"/>
    <property type="match status" value="1"/>
</dbReference>
<dbReference type="AlphaFoldDB" id="A0A380WAB3"/>
<feature type="domain" description="Serine aminopeptidase S33" evidence="1">
    <location>
        <begin position="67"/>
        <end position="278"/>
    </location>
</feature>